<accession>A2C2H6</accession>
<protein>
    <submittedName>
        <fullName evidence="1">Uncharacterized protein</fullName>
    </submittedName>
</protein>
<dbReference type="KEGG" id="pme:NATL1_11281"/>
<dbReference type="eggNOG" id="ENOG5032GHM">
    <property type="taxonomic scope" value="Bacteria"/>
</dbReference>
<evidence type="ECO:0000313" key="1">
    <source>
        <dbReference type="EMBL" id="ABM75686.1"/>
    </source>
</evidence>
<dbReference type="AlphaFoldDB" id="A2C2H6"/>
<organism evidence="1 2">
    <name type="scientific">Prochlorococcus marinus (strain NATL1A)</name>
    <dbReference type="NCBI Taxonomy" id="167555"/>
    <lineage>
        <taxon>Bacteria</taxon>
        <taxon>Bacillati</taxon>
        <taxon>Cyanobacteriota</taxon>
        <taxon>Cyanophyceae</taxon>
        <taxon>Synechococcales</taxon>
        <taxon>Prochlorococcaceae</taxon>
        <taxon>Prochlorococcus</taxon>
    </lineage>
</organism>
<gene>
    <name evidence="1" type="ordered locus">NATL1_11281</name>
</gene>
<proteinExistence type="predicted"/>
<dbReference type="Proteomes" id="UP000002592">
    <property type="component" value="Chromosome"/>
</dbReference>
<name>A2C2H6_PROM1</name>
<dbReference type="EMBL" id="CP000553">
    <property type="protein sequence ID" value="ABM75686.1"/>
    <property type="molecule type" value="Genomic_DNA"/>
</dbReference>
<sequence length="68" mass="7729">MNFLLELKKNRKMPKAFEDFKFSDDQKTGAVSVFWENVHLAAKALKEDTNCPNEIIASGLRAVAAEWD</sequence>
<evidence type="ECO:0000313" key="2">
    <source>
        <dbReference type="Proteomes" id="UP000002592"/>
    </source>
</evidence>
<reference evidence="2" key="1">
    <citation type="journal article" date="2007" name="PLoS Genet.">
        <title>Patterns and implications of gene gain and loss in the evolution of Prochlorococcus.</title>
        <authorList>
            <person name="Kettler G.C."/>
            <person name="Martiny A.C."/>
            <person name="Huang K."/>
            <person name="Zucker J."/>
            <person name="Coleman M.L."/>
            <person name="Rodrigue S."/>
            <person name="Chen F."/>
            <person name="Lapidus A."/>
            <person name="Ferriera S."/>
            <person name="Johnson J."/>
            <person name="Steglich C."/>
            <person name="Church G.M."/>
            <person name="Richardson P."/>
            <person name="Chisholm S.W."/>
        </authorList>
    </citation>
    <scope>NUCLEOTIDE SEQUENCE [LARGE SCALE GENOMIC DNA]</scope>
    <source>
        <strain evidence="2">NATL1A</strain>
    </source>
</reference>
<dbReference type="HOGENOM" id="CLU_3010723_0_0_3"/>